<keyword evidence="1" id="KW-0812">Transmembrane</keyword>
<organism evidence="2 3">
    <name type="scientific">Elysia crispata</name>
    <name type="common">lettuce slug</name>
    <dbReference type="NCBI Taxonomy" id="231223"/>
    <lineage>
        <taxon>Eukaryota</taxon>
        <taxon>Metazoa</taxon>
        <taxon>Spiralia</taxon>
        <taxon>Lophotrochozoa</taxon>
        <taxon>Mollusca</taxon>
        <taxon>Gastropoda</taxon>
        <taxon>Heterobranchia</taxon>
        <taxon>Euthyneura</taxon>
        <taxon>Panpulmonata</taxon>
        <taxon>Sacoglossa</taxon>
        <taxon>Placobranchoidea</taxon>
        <taxon>Plakobranchidae</taxon>
        <taxon>Elysia</taxon>
    </lineage>
</organism>
<dbReference type="EMBL" id="JAWDGP010008107">
    <property type="protein sequence ID" value="KAK3690692.1"/>
    <property type="molecule type" value="Genomic_DNA"/>
</dbReference>
<sequence>MILSTRGFNEVHDSDRLYDFQFVAHTTELLCLLIIALVSVGWFHGDLPIPIIIFQNAGVWTQGGQTVHTAVTGRPVASSRAREFP</sequence>
<keyword evidence="3" id="KW-1185">Reference proteome</keyword>
<feature type="transmembrane region" description="Helical" evidence="1">
    <location>
        <begin position="20"/>
        <end position="43"/>
    </location>
</feature>
<dbReference type="AlphaFoldDB" id="A0AAE0XDH2"/>
<evidence type="ECO:0000256" key="1">
    <source>
        <dbReference type="SAM" id="Phobius"/>
    </source>
</evidence>
<accession>A0AAE0XDH2</accession>
<keyword evidence="1" id="KW-0472">Membrane</keyword>
<evidence type="ECO:0000313" key="3">
    <source>
        <dbReference type="Proteomes" id="UP001283361"/>
    </source>
</evidence>
<name>A0AAE0XDH2_9GAST</name>
<protein>
    <submittedName>
        <fullName evidence="2">Uncharacterized protein</fullName>
    </submittedName>
</protein>
<evidence type="ECO:0000313" key="2">
    <source>
        <dbReference type="EMBL" id="KAK3690692.1"/>
    </source>
</evidence>
<keyword evidence="1" id="KW-1133">Transmembrane helix</keyword>
<gene>
    <name evidence="2" type="ORF">RRG08_061133</name>
</gene>
<comment type="caution">
    <text evidence="2">The sequence shown here is derived from an EMBL/GenBank/DDBJ whole genome shotgun (WGS) entry which is preliminary data.</text>
</comment>
<proteinExistence type="predicted"/>
<dbReference type="Proteomes" id="UP001283361">
    <property type="component" value="Unassembled WGS sequence"/>
</dbReference>
<reference evidence="2" key="1">
    <citation type="journal article" date="2023" name="G3 (Bethesda)">
        <title>A reference genome for the long-term kleptoplast-retaining sea slug Elysia crispata morphotype clarki.</title>
        <authorList>
            <person name="Eastman K.E."/>
            <person name="Pendleton A.L."/>
            <person name="Shaikh M.A."/>
            <person name="Suttiyut T."/>
            <person name="Ogas R."/>
            <person name="Tomko P."/>
            <person name="Gavelis G."/>
            <person name="Widhalm J.R."/>
            <person name="Wisecaver J.H."/>
        </authorList>
    </citation>
    <scope>NUCLEOTIDE SEQUENCE</scope>
    <source>
        <strain evidence="2">ECLA1</strain>
    </source>
</reference>